<dbReference type="EMBL" id="MN740824">
    <property type="protein sequence ID" value="QHU13742.1"/>
    <property type="molecule type" value="Genomic_DNA"/>
</dbReference>
<dbReference type="InterPro" id="IPR027417">
    <property type="entry name" value="P-loop_NTPase"/>
</dbReference>
<dbReference type="SUPFAM" id="SSF56300">
    <property type="entry name" value="Metallo-dependent phosphatases"/>
    <property type="match status" value="1"/>
</dbReference>
<dbReference type="SUPFAM" id="SSF52540">
    <property type="entry name" value="P-loop containing nucleoside triphosphate hydrolases"/>
    <property type="match status" value="1"/>
</dbReference>
<dbReference type="GO" id="GO:0006302">
    <property type="term" value="P:double-strand break repair"/>
    <property type="evidence" value="ECO:0007669"/>
    <property type="project" value="InterPro"/>
</dbReference>
<feature type="coiled-coil region" evidence="1">
    <location>
        <begin position="996"/>
        <end position="1023"/>
    </location>
</feature>
<dbReference type="GO" id="GO:0016887">
    <property type="term" value="F:ATP hydrolysis activity"/>
    <property type="evidence" value="ECO:0007669"/>
    <property type="project" value="InterPro"/>
</dbReference>
<keyword evidence="1" id="KW-0175">Coiled coil</keyword>
<evidence type="ECO:0000259" key="3">
    <source>
        <dbReference type="Pfam" id="PF13476"/>
    </source>
</evidence>
<protein>
    <recommendedName>
        <fullName evidence="5">Calcineurin-like phosphoesterase domain-containing protein</fullName>
    </recommendedName>
</protein>
<evidence type="ECO:0000313" key="4">
    <source>
        <dbReference type="EMBL" id="QHU13742.1"/>
    </source>
</evidence>
<evidence type="ECO:0000256" key="1">
    <source>
        <dbReference type="SAM" id="Coils"/>
    </source>
</evidence>
<dbReference type="InterPro" id="IPR029052">
    <property type="entry name" value="Metallo-depent_PP-like"/>
</dbReference>
<dbReference type="Pfam" id="PF00149">
    <property type="entry name" value="Metallophos"/>
    <property type="match status" value="1"/>
</dbReference>
<evidence type="ECO:0008006" key="5">
    <source>
        <dbReference type="Google" id="ProtNLM"/>
    </source>
</evidence>
<reference evidence="4" key="1">
    <citation type="journal article" date="2020" name="Nature">
        <title>Giant virus diversity and host interactions through global metagenomics.</title>
        <authorList>
            <person name="Schulz F."/>
            <person name="Roux S."/>
            <person name="Paez-Espino D."/>
            <person name="Jungbluth S."/>
            <person name="Walsh D.A."/>
            <person name="Denef V.J."/>
            <person name="McMahon K.D."/>
            <person name="Konstantinidis K.T."/>
            <person name="Eloe-Fadrosh E.A."/>
            <person name="Kyrpides N.C."/>
            <person name="Woyke T."/>
        </authorList>
    </citation>
    <scope>NUCLEOTIDE SEQUENCE</scope>
    <source>
        <strain evidence="4">GVMAG-S-1101178-73</strain>
    </source>
</reference>
<evidence type="ECO:0000259" key="2">
    <source>
        <dbReference type="Pfam" id="PF00149"/>
    </source>
</evidence>
<proteinExistence type="predicted"/>
<accession>A0A6C0K6Q9</accession>
<dbReference type="Pfam" id="PF13476">
    <property type="entry name" value="AAA_23"/>
    <property type="match status" value="1"/>
</dbReference>
<organism evidence="4">
    <name type="scientific">viral metagenome</name>
    <dbReference type="NCBI Taxonomy" id="1070528"/>
    <lineage>
        <taxon>unclassified sequences</taxon>
        <taxon>metagenomes</taxon>
        <taxon>organismal metagenomes</taxon>
    </lineage>
</organism>
<dbReference type="InterPro" id="IPR038729">
    <property type="entry name" value="Rad50/SbcC_AAA"/>
</dbReference>
<name>A0A6C0K6Q9_9ZZZZ</name>
<feature type="domain" description="Rad50/SbcC-type AAA" evidence="3">
    <location>
        <begin position="440"/>
        <end position="662"/>
    </location>
</feature>
<dbReference type="PANTHER" id="PTHR32114:SF2">
    <property type="entry name" value="ABC TRANSPORTER ABCH.3"/>
    <property type="match status" value="1"/>
</dbReference>
<dbReference type="InterPro" id="IPR004843">
    <property type="entry name" value="Calcineurin-like_PHP"/>
</dbReference>
<feature type="domain" description="Calcineurin-like phosphoesterase" evidence="2">
    <location>
        <begin position="5"/>
        <end position="212"/>
    </location>
</feature>
<dbReference type="Gene3D" id="3.40.50.300">
    <property type="entry name" value="P-loop containing nucleotide triphosphate hydrolases"/>
    <property type="match status" value="2"/>
</dbReference>
<sequence length="1485" mass="170072">MPLSHIFHLSDLHIRNGDNTFSRYEEYSQVFKKTIVSLNANIADLKLSFNDFIIVITGDIFHNKNVIGNYGLFIYREFIQSLSKIGRLYIISGNHDYDQSDPNKPSLVYSSTFDIPNVLVLNSSTSFVIDDVGFSFVSIDKTLDKYRNSGRIQDLPAFPIITEPVKYKVALFHGSFASAKLYNGKSIEETFNPYPLEWVKEFDYVLLGDIHKRQVFPYKKKTICGYSGSLIQQNFGEDIINHGYLIWNLDNREATEINVYNDIGYINIIEDVSCNIFIRTNGGYTELLYSYIKENINYFPKNLEIKAFSTINFQSLSNLLNSFDISFHIVSKLENMNNHAVAAIAEAAEAALTDTSSLNGLDTDYLLDYFNKLLTPDKYKILLNIIKDKETLLFDTSKYPEDLHADCIKRNKDLEPIINLCNIADDTQSLKKSFVIKYLEWEGLLCYQNKCSINFKDLDAKTFMIKGSNGTGKSAIYDILQLAIWATNNKFDTYSAGFINHNKDAGYTIIDIEVEDITYRIKRCFNKKKGTFKINNKSSVLYKYNDLQKLDILKKDTACNAEVKSLFGDINTFLSTSMITQSVDNDILALNYKDTLATIDKSHNIQFIYHLYNLFKTAINKYKDFGKVIQSKKEVYEKLLFNGVNNDVNEEGLVQLTEELESLSIDRDTQLKAYDSINVDINNPSYLVIAETDYTSLIDDILANEENTIATEEEYGKYKERLGHYKYLYSINDNGSSTGSPSSAVSLKELKKLSKLYSQQLEDDFNKLPSANLNKPCDVSYLREEEIALRDYIDIEDSEASEAASEAASKSETGTLIKQKDDLKINKELLNDLISNKPNKPDKISTQSPDIASITSIILKICGGDMEAFNEFISCNTKPSSINTPNLLKKLRAAAAANSNGNYNDISIDYYRSVIDSKAALIEELASVKETIATYENDFNTSFSIQQQLKAVNVPSEAITYKQFKSAVSIAKELKNYDIDAINIAIAADEVIINKYTKRAAKIDKLNNDIEVLNKELKVFTTNDKYKYNPDCGVCCNRPWVSRIKEIDISVKTLTVARDAIDYNADDFAIVSERLEENVEQRNRYNLLKAWYHYYKFKEGHDKITKELNNIIASKNELYEKLSGIELEVKSISLYTEYFVSYAFMLYEELNNMRLNVAYKEWESGYKETKRRVEELERAIYFNEVIKPRIAKYRELKRCYDDWVLVDKHKKIIDGYHYYRLNRIIEVYDLYKEYKECETLKPLIKEKIRLGALIKSLDGVIKKVNEDIVKYSTINAYNNDNRANYSALMAVESDINNIIEVLDTILINFQSFRKELYDNLILNKLAKRTNKIIKTLCHSNTKPFKLNYNVDISNDTVHIIWLIHNENICSSSDVRGGSVSGADKQFISVSQASGFQRFAISMALRLSLYFNNYDVLCRQLFIDEGFINFDKNNLSVVPVFLKSLLHYFNTIVVLSHIDIIQDTVDETAEISFNKASGVSTIAYGS</sequence>
<dbReference type="Gene3D" id="3.60.21.10">
    <property type="match status" value="1"/>
</dbReference>
<dbReference type="PANTHER" id="PTHR32114">
    <property type="entry name" value="ABC TRANSPORTER ABCH.3"/>
    <property type="match status" value="1"/>
</dbReference>